<protein>
    <recommendedName>
        <fullName evidence="1">DUF4178 domain-containing protein</fullName>
    </recommendedName>
</protein>
<accession>A0A1G2E8K4</accession>
<gene>
    <name evidence="2" type="ORF">A3D46_00910</name>
</gene>
<sequence length="152" mass="17030">MKYNEVMKVGPGTVLLVNSELFQVLRVSGYKCRTASWLNLAARTSSGGEKVLELSDGDIRLWRQVFDLSGVSPATESVDYHGHHFEVDESRVRAKTVTRNVAGKDVQEDSVTSVYVDEKDESVLLSIETKGEKLFVWYSNKMVSPKNIKTSK</sequence>
<dbReference type="InterPro" id="IPR025235">
    <property type="entry name" value="DUF4178"/>
</dbReference>
<evidence type="ECO:0000259" key="1">
    <source>
        <dbReference type="Pfam" id="PF13785"/>
    </source>
</evidence>
<evidence type="ECO:0000313" key="2">
    <source>
        <dbReference type="EMBL" id="OGZ21428.1"/>
    </source>
</evidence>
<dbReference type="Proteomes" id="UP000178703">
    <property type="component" value="Unassembled WGS sequence"/>
</dbReference>
<dbReference type="AlphaFoldDB" id="A0A1G2E8K4"/>
<reference evidence="2 3" key="1">
    <citation type="journal article" date="2016" name="Nat. Commun.">
        <title>Thousands of microbial genomes shed light on interconnected biogeochemical processes in an aquifer system.</title>
        <authorList>
            <person name="Anantharaman K."/>
            <person name="Brown C.T."/>
            <person name="Hug L.A."/>
            <person name="Sharon I."/>
            <person name="Castelle C.J."/>
            <person name="Probst A.J."/>
            <person name="Thomas B.C."/>
            <person name="Singh A."/>
            <person name="Wilkins M.J."/>
            <person name="Karaoz U."/>
            <person name="Brodie E.L."/>
            <person name="Williams K.H."/>
            <person name="Hubbard S.S."/>
            <person name="Banfield J.F."/>
        </authorList>
    </citation>
    <scope>NUCLEOTIDE SEQUENCE [LARGE SCALE GENOMIC DNA]</scope>
</reference>
<organism evidence="2 3">
    <name type="scientific">Candidatus Nealsonbacteria bacterium RIFCSPHIGHO2_02_FULL_43_13</name>
    <dbReference type="NCBI Taxonomy" id="1801668"/>
    <lineage>
        <taxon>Bacteria</taxon>
        <taxon>Candidatus Nealsoniibacteriota</taxon>
    </lineage>
</organism>
<proteinExistence type="predicted"/>
<evidence type="ECO:0000313" key="3">
    <source>
        <dbReference type="Proteomes" id="UP000178703"/>
    </source>
</evidence>
<comment type="caution">
    <text evidence="2">The sequence shown here is derived from an EMBL/GenBank/DDBJ whole genome shotgun (WGS) entry which is preliminary data.</text>
</comment>
<feature type="domain" description="DUF4178" evidence="1">
    <location>
        <begin position="11"/>
        <end position="144"/>
    </location>
</feature>
<name>A0A1G2E8K4_9BACT</name>
<dbReference type="STRING" id="1801668.A3D46_00910"/>
<dbReference type="EMBL" id="MHMD01000023">
    <property type="protein sequence ID" value="OGZ21428.1"/>
    <property type="molecule type" value="Genomic_DNA"/>
</dbReference>
<dbReference type="Pfam" id="PF13785">
    <property type="entry name" value="DUF4178"/>
    <property type="match status" value="1"/>
</dbReference>